<organism evidence="1 2">
    <name type="scientific">Streptomyces osmaniensis</name>
    <dbReference type="NCBI Taxonomy" id="593134"/>
    <lineage>
        <taxon>Bacteria</taxon>
        <taxon>Bacillati</taxon>
        <taxon>Actinomycetota</taxon>
        <taxon>Actinomycetes</taxon>
        <taxon>Kitasatosporales</taxon>
        <taxon>Streptomycetaceae</taxon>
        <taxon>Streptomyces</taxon>
    </lineage>
</organism>
<proteinExistence type="predicted"/>
<evidence type="ECO:0000313" key="2">
    <source>
        <dbReference type="Proteomes" id="UP001500707"/>
    </source>
</evidence>
<keyword evidence="2" id="KW-1185">Reference proteome</keyword>
<sequence>MLPSRPAPTEPPAPTAAAPAPCRVVVCRDCCCGTPKVTGVDHAQQTARLAANVPVRVSDCLDVCEHANVIVVQPSAAARAAGARPVWLGLVNDPDATEDIITWVRAGGPGVAPCPDVLDLYTFTPPRRAADAKRLKPEQ</sequence>
<dbReference type="EMBL" id="BAABCE010000017">
    <property type="protein sequence ID" value="GAA3580649.1"/>
    <property type="molecule type" value="Genomic_DNA"/>
</dbReference>
<dbReference type="RefSeq" id="WP_346185292.1">
    <property type="nucleotide sequence ID" value="NZ_BAABCE010000017.1"/>
</dbReference>
<name>A0ABP6YHC0_9ACTN</name>
<dbReference type="Proteomes" id="UP001500707">
    <property type="component" value="Unassembled WGS sequence"/>
</dbReference>
<accession>A0ABP6YHC0</accession>
<protein>
    <recommendedName>
        <fullName evidence="3">(2Fe-2S) ferredoxin domain-containing protein</fullName>
    </recommendedName>
</protein>
<comment type="caution">
    <text evidence="1">The sequence shown here is derived from an EMBL/GenBank/DDBJ whole genome shotgun (WGS) entry which is preliminary data.</text>
</comment>
<reference evidence="2" key="1">
    <citation type="journal article" date="2019" name="Int. J. Syst. Evol. Microbiol.">
        <title>The Global Catalogue of Microorganisms (GCM) 10K type strain sequencing project: providing services to taxonomists for standard genome sequencing and annotation.</title>
        <authorList>
            <consortium name="The Broad Institute Genomics Platform"/>
            <consortium name="The Broad Institute Genome Sequencing Center for Infectious Disease"/>
            <person name="Wu L."/>
            <person name="Ma J."/>
        </authorList>
    </citation>
    <scope>NUCLEOTIDE SEQUENCE [LARGE SCALE GENOMIC DNA]</scope>
    <source>
        <strain evidence="2">JCM 17656</strain>
    </source>
</reference>
<evidence type="ECO:0000313" key="1">
    <source>
        <dbReference type="EMBL" id="GAA3580649.1"/>
    </source>
</evidence>
<evidence type="ECO:0008006" key="3">
    <source>
        <dbReference type="Google" id="ProtNLM"/>
    </source>
</evidence>
<gene>
    <name evidence="1" type="ORF">GCM10022295_72420</name>
</gene>